<proteinExistence type="predicted"/>
<dbReference type="InParanoid" id="F0VH09"/>
<feature type="region of interest" description="Disordered" evidence="1">
    <location>
        <begin position="538"/>
        <end position="581"/>
    </location>
</feature>
<dbReference type="Gene3D" id="3.60.15.10">
    <property type="entry name" value="Ribonuclease Z/Hydroxyacylglutathione hydrolase-like"/>
    <property type="match status" value="1"/>
</dbReference>
<protein>
    <recommendedName>
        <fullName evidence="4">Metallo-beta-lactamase domain-containing protein</fullName>
    </recommendedName>
</protein>
<feature type="compositionally biased region" description="Basic and acidic residues" evidence="1">
    <location>
        <begin position="1"/>
        <end position="11"/>
    </location>
</feature>
<name>F0VH09_NEOCL</name>
<feature type="region of interest" description="Disordered" evidence="1">
    <location>
        <begin position="77"/>
        <end position="110"/>
    </location>
</feature>
<dbReference type="RefSeq" id="XP_003883035.1">
    <property type="nucleotide sequence ID" value="XM_003882986.1"/>
</dbReference>
<dbReference type="EMBL" id="FR823389">
    <property type="protein sequence ID" value="CBZ53003.1"/>
    <property type="molecule type" value="Genomic_DNA"/>
</dbReference>
<feature type="compositionally biased region" description="Low complexity" evidence="1">
    <location>
        <begin position="558"/>
        <end position="577"/>
    </location>
</feature>
<feature type="compositionally biased region" description="Polar residues" evidence="1">
    <location>
        <begin position="184"/>
        <end position="193"/>
    </location>
</feature>
<evidence type="ECO:0000256" key="1">
    <source>
        <dbReference type="SAM" id="MobiDB-lite"/>
    </source>
</evidence>
<dbReference type="VEuPathDB" id="ToxoDB:NCLIV_027920"/>
<reference evidence="3" key="1">
    <citation type="journal article" date="2012" name="PLoS Pathog.">
        <title>Comparative genomics of the apicomplexan parasites Toxoplasma gondii and Neospora caninum: Coccidia differing in host range and transmission strategy.</title>
        <authorList>
            <person name="Reid A.J."/>
            <person name="Vermont S.J."/>
            <person name="Cotton J.A."/>
            <person name="Harris D."/>
            <person name="Hill-Cawthorne G.A."/>
            <person name="Konen-Waisman S."/>
            <person name="Latham S.M."/>
            <person name="Mourier T."/>
            <person name="Norton R."/>
            <person name="Quail M.A."/>
            <person name="Sanders M."/>
            <person name="Shanmugam D."/>
            <person name="Sohal A."/>
            <person name="Wasmuth J.D."/>
            <person name="Brunk B."/>
            <person name="Grigg M.E."/>
            <person name="Howard J.C."/>
            <person name="Parkinson J."/>
            <person name="Roos D.S."/>
            <person name="Trees A.J."/>
            <person name="Berriman M."/>
            <person name="Pain A."/>
            <person name="Wastling J.M."/>
        </authorList>
    </citation>
    <scope>NUCLEOTIDE SEQUENCE [LARGE SCALE GENOMIC DNA]</scope>
    <source>
        <strain evidence="3">Liverpool</strain>
    </source>
</reference>
<gene>
    <name evidence="2" type="ORF">NCLIV_027920</name>
</gene>
<feature type="compositionally biased region" description="Basic and acidic residues" evidence="1">
    <location>
        <begin position="347"/>
        <end position="358"/>
    </location>
</feature>
<dbReference type="AlphaFoldDB" id="F0VH09"/>
<feature type="region of interest" description="Disordered" evidence="1">
    <location>
        <begin position="178"/>
        <end position="210"/>
    </location>
</feature>
<keyword evidence="3" id="KW-1185">Reference proteome</keyword>
<dbReference type="eggNOG" id="ENOG502STGD">
    <property type="taxonomic scope" value="Eukaryota"/>
</dbReference>
<dbReference type="InterPro" id="IPR036866">
    <property type="entry name" value="RibonucZ/Hydroxyglut_hydro"/>
</dbReference>
<dbReference type="OrthoDB" id="527344at2759"/>
<organism evidence="2 3">
    <name type="scientific">Neospora caninum (strain Liverpool)</name>
    <dbReference type="NCBI Taxonomy" id="572307"/>
    <lineage>
        <taxon>Eukaryota</taxon>
        <taxon>Sar</taxon>
        <taxon>Alveolata</taxon>
        <taxon>Apicomplexa</taxon>
        <taxon>Conoidasida</taxon>
        <taxon>Coccidia</taxon>
        <taxon>Eucoccidiorida</taxon>
        <taxon>Eimeriorina</taxon>
        <taxon>Sarcocystidae</taxon>
        <taxon>Neospora</taxon>
    </lineage>
</organism>
<accession>F0VH09</accession>
<feature type="compositionally biased region" description="Basic and acidic residues" evidence="1">
    <location>
        <begin position="538"/>
        <end position="552"/>
    </location>
</feature>
<feature type="region of interest" description="Disordered" evidence="1">
    <location>
        <begin position="1"/>
        <end position="57"/>
    </location>
</feature>
<evidence type="ECO:0008006" key="4">
    <source>
        <dbReference type="Google" id="ProtNLM"/>
    </source>
</evidence>
<dbReference type="GO" id="GO:0042781">
    <property type="term" value="F:3'-tRNA processing endoribonuclease activity"/>
    <property type="evidence" value="ECO:0007669"/>
    <property type="project" value="TreeGrafter"/>
</dbReference>
<evidence type="ECO:0000313" key="3">
    <source>
        <dbReference type="Proteomes" id="UP000007494"/>
    </source>
</evidence>
<sequence>MAARKTEEHANVDGNKNPAQKLQGGRTQGVRTPVASKTPRRKRRSLPGPKADAVGTAPTVETVEAAFADVVEAVQQSTHRLRSFDNPVERSASWTDERTQGGGVRSDGNEVGKMNPLSCHAESPVAQLSPGNTTAHEDRAQSIGLLPGLPFGLPPAVRAAVAKFKAAARDLLGLGIRKHEEQRGTQGSATTSARVDGEEPEAVEEKNKRTGTTGKSCVWFDVTKHRLMVDRHELMKELGETSKGSWTLRFLGTGAMQASKRVSRIGKIFVTHLHGDHSLGIPSLLSQVAAGALLQREAAEGTGGGSKTHGSAKSAAGCGDTPGVPSPGGSDVVHPTAKGKTAPCADQKLEEGAGRDRPQAVNCRQGNVPSNDAGDGMPIVDIIGPEGLRNLLRAIFIHNVPTVGYVVEELGRTRRRLHAAALQPVVQRNLQALADWPALKDQPKAVYKLLSALQPGDSFTFPDGTRIDYDDAFEDEAHHLRKFCICVDTCDASLIAQFAKDCDLMIHESTLSESGGTPGSEVGVDGKDDLINEYLPYDAEKASTKPPKEQCKARPTHGSEAVGGCASAASGSTAEARTGSKRKWTALDEEAFARGHSTAAMAGEFAGRAGAQRLVLTHFSQRFKGDASLGSVALMKSVEREAL</sequence>
<dbReference type="Proteomes" id="UP000007494">
    <property type="component" value="Chromosome VIIb"/>
</dbReference>
<dbReference type="FunCoup" id="F0VH09">
    <property type="interactions" value="7"/>
</dbReference>
<dbReference type="SUPFAM" id="SSF56281">
    <property type="entry name" value="Metallo-hydrolase/oxidoreductase"/>
    <property type="match status" value="1"/>
</dbReference>
<dbReference type="PANTHER" id="PTHR46018">
    <property type="entry name" value="ZINC PHOSPHODIESTERASE ELAC PROTEIN 1"/>
    <property type="match status" value="1"/>
</dbReference>
<dbReference type="GO" id="GO:0005634">
    <property type="term" value="C:nucleus"/>
    <property type="evidence" value="ECO:0007669"/>
    <property type="project" value="TreeGrafter"/>
</dbReference>
<dbReference type="PANTHER" id="PTHR46018:SF2">
    <property type="entry name" value="ZINC PHOSPHODIESTERASE ELAC PROTEIN 1"/>
    <property type="match status" value="1"/>
</dbReference>
<evidence type="ECO:0000313" key="2">
    <source>
        <dbReference type="EMBL" id="CBZ53003.1"/>
    </source>
</evidence>
<feature type="region of interest" description="Disordered" evidence="1">
    <location>
        <begin position="299"/>
        <end position="375"/>
    </location>
</feature>
<dbReference type="GeneID" id="13443112"/>